<comment type="caution">
    <text evidence="3">The sequence shown here is derived from an EMBL/GenBank/DDBJ whole genome shotgun (WGS) entry which is preliminary data.</text>
</comment>
<feature type="compositionally biased region" description="Basic and acidic residues" evidence="1">
    <location>
        <begin position="485"/>
        <end position="507"/>
    </location>
</feature>
<dbReference type="InterPro" id="IPR001646">
    <property type="entry name" value="5peptide_repeat"/>
</dbReference>
<feature type="transmembrane region" description="Helical" evidence="2">
    <location>
        <begin position="45"/>
        <end position="66"/>
    </location>
</feature>
<proteinExistence type="predicted"/>
<dbReference type="RefSeq" id="WP_312864744.1">
    <property type="nucleotide sequence ID" value="NZ_JACHJN010000001.1"/>
</dbReference>
<evidence type="ECO:0000256" key="1">
    <source>
        <dbReference type="SAM" id="MobiDB-lite"/>
    </source>
</evidence>
<evidence type="ECO:0000313" key="4">
    <source>
        <dbReference type="Proteomes" id="UP000547510"/>
    </source>
</evidence>
<keyword evidence="2" id="KW-0812">Transmembrane</keyword>
<dbReference type="Gene3D" id="2.160.20.80">
    <property type="entry name" value="E3 ubiquitin-protein ligase SopA"/>
    <property type="match status" value="1"/>
</dbReference>
<protein>
    <submittedName>
        <fullName evidence="3">Uncharacterized protein YjbI with pentapeptide repeats</fullName>
    </submittedName>
</protein>
<evidence type="ECO:0000256" key="2">
    <source>
        <dbReference type="SAM" id="Phobius"/>
    </source>
</evidence>
<accession>A0A841CDU2</accession>
<name>A0A841CDU2_9PSEU</name>
<sequence length="507" mass="54470">MYRVLTTKTITLAAVLLVSVGVGLAVALLWAYGGGTEADKARLDAIRTAGTIVVGTGGAAALWLAARRQQSAEIALRQKDVDQEHQERVALAVQVDAAERRVTELYTKAVEQLGSDKAPVRLGGMYALERLAQNVPEQRQTIVNVLCAYLRMPPPTENPNENPTEDLAGAQQVGQERQVRLTAQRILRAHLRWGTKVFWPDVDLDLTGATLHDLDLVGCRVRTARFHGARFTGFAAFGGAWFAGKASFGRAEFHGRAVFEGARFAGNAVFGEAVFHGEASFTMSGFAGEARFDHGRFEGKALFGGAQFARGSVFGGACFEGSASFGGVECHDDLRLEKTRFACDATFEGARLRRNGLFTEAEFADAVTFKDVEFGGSAMFGESVFGGKAVFDGAWFGGMVRFDHFTSYGGAAYGGDRGLDEEEFDQHAPGWFMGAGGGGLSWSSGMSGRARFAMPPTFSGARARVDTDARHVWPDGVAESADGDVPDRDVPDRDGVWAHVESRDPAA</sequence>
<organism evidence="3 4">
    <name type="scientific">Saccharothrix tamanrassetensis</name>
    <dbReference type="NCBI Taxonomy" id="1051531"/>
    <lineage>
        <taxon>Bacteria</taxon>
        <taxon>Bacillati</taxon>
        <taxon>Actinomycetota</taxon>
        <taxon>Actinomycetes</taxon>
        <taxon>Pseudonocardiales</taxon>
        <taxon>Pseudonocardiaceae</taxon>
        <taxon>Saccharothrix</taxon>
    </lineage>
</organism>
<feature type="region of interest" description="Disordered" evidence="1">
    <location>
        <begin position="475"/>
        <end position="507"/>
    </location>
</feature>
<keyword evidence="2" id="KW-1133">Transmembrane helix</keyword>
<keyword evidence="2" id="KW-0472">Membrane</keyword>
<dbReference type="Proteomes" id="UP000547510">
    <property type="component" value="Unassembled WGS sequence"/>
</dbReference>
<reference evidence="3 4" key="1">
    <citation type="submission" date="2020-08" db="EMBL/GenBank/DDBJ databases">
        <title>Genomic Encyclopedia of Type Strains, Phase III (KMG-III): the genomes of soil and plant-associated and newly described type strains.</title>
        <authorList>
            <person name="Whitman W."/>
        </authorList>
    </citation>
    <scope>NUCLEOTIDE SEQUENCE [LARGE SCALE GENOMIC DNA]</scope>
    <source>
        <strain evidence="3 4">CECT 8640</strain>
    </source>
</reference>
<dbReference type="EMBL" id="JACHJN010000001">
    <property type="protein sequence ID" value="MBB5954338.1"/>
    <property type="molecule type" value="Genomic_DNA"/>
</dbReference>
<dbReference type="Pfam" id="PF13576">
    <property type="entry name" value="Pentapeptide_3"/>
    <property type="match status" value="1"/>
</dbReference>
<keyword evidence="4" id="KW-1185">Reference proteome</keyword>
<dbReference type="AlphaFoldDB" id="A0A841CDU2"/>
<feature type="transmembrane region" description="Helical" evidence="2">
    <location>
        <begin position="12"/>
        <end position="33"/>
    </location>
</feature>
<evidence type="ECO:0000313" key="3">
    <source>
        <dbReference type="EMBL" id="MBB5954338.1"/>
    </source>
</evidence>
<gene>
    <name evidence="3" type="ORF">FHS29_000908</name>
</gene>